<dbReference type="GO" id="GO:0005783">
    <property type="term" value="C:endoplasmic reticulum"/>
    <property type="evidence" value="ECO:0007669"/>
    <property type="project" value="TreeGrafter"/>
</dbReference>
<proteinExistence type="predicted"/>
<dbReference type="InterPro" id="IPR052370">
    <property type="entry name" value="Meta-cleavage_hydrolase"/>
</dbReference>
<sequence length="374" mass="40382">MRFLVPLVLITSTFSLSSEAAVQPHCQQAIVPVKVTAHPQVISLDAPKDQEELTGLVVSMISQQSNVSQSVHGPTTLTTTYNIWTLLCLPSNSKPNVLEFAVHGINFDHSYWNFGGEGSPYNYVDAAVRNGHAIFLYDRLGVGQSSKPDGIKEVQQDTEIEVAAELIRYIRKGGTKNVFRTIIGIGHSFGSLQLAGIATRYPDLLNATVLTGFTPYTGGLNTASAAFGLTIAAQVDRTRFGALSNSYLATGTISNDQAPFLLYPFFDSGVLRLASQTKQTATIGEFLTLGASPATNYTNPVLVVAGDKDFIFCGGDCYQSFAGFDNLVEAAQILFPSTSRFNFSIPANTGHAINLHHAAKDVYKTIQSWISELN</sequence>
<reference evidence="3 4" key="1">
    <citation type="journal article" date="2018" name="Evol. Lett.">
        <title>Horizontal gene cluster transfer increased hallucinogenic mushroom diversity.</title>
        <authorList>
            <person name="Reynolds H.T."/>
            <person name="Vijayakumar V."/>
            <person name="Gluck-Thaler E."/>
            <person name="Korotkin H.B."/>
            <person name="Matheny P.B."/>
            <person name="Slot J.C."/>
        </authorList>
    </citation>
    <scope>NUCLEOTIDE SEQUENCE [LARGE SCALE GENOMIC DNA]</scope>
    <source>
        <strain evidence="3 4">SRW20</strain>
    </source>
</reference>
<dbReference type="SUPFAM" id="SSF53474">
    <property type="entry name" value="alpha/beta-Hydrolases"/>
    <property type="match status" value="1"/>
</dbReference>
<accession>A0A409YKC9</accession>
<name>A0A409YKC9_9AGAR</name>
<dbReference type="PANTHER" id="PTHR43139:SF50">
    <property type="entry name" value="AB HYDROLASE-1 DOMAIN-CONTAINING PROTEIN"/>
    <property type="match status" value="1"/>
</dbReference>
<dbReference type="EMBL" id="NHYE01000735">
    <property type="protein sequence ID" value="PPR03475.1"/>
    <property type="molecule type" value="Genomic_DNA"/>
</dbReference>
<dbReference type="Proteomes" id="UP000284706">
    <property type="component" value="Unassembled WGS sequence"/>
</dbReference>
<dbReference type="Gene3D" id="3.40.50.1820">
    <property type="entry name" value="alpha/beta hydrolase"/>
    <property type="match status" value="1"/>
</dbReference>
<evidence type="ECO:0000313" key="4">
    <source>
        <dbReference type="Proteomes" id="UP000284706"/>
    </source>
</evidence>
<feature type="domain" description="AB hydrolase-1" evidence="2">
    <location>
        <begin position="102"/>
        <end position="358"/>
    </location>
</feature>
<evidence type="ECO:0000259" key="2">
    <source>
        <dbReference type="Pfam" id="PF12697"/>
    </source>
</evidence>
<protein>
    <recommendedName>
        <fullName evidence="2">AB hydrolase-1 domain-containing protein</fullName>
    </recommendedName>
</protein>
<dbReference type="InParanoid" id="A0A409YKC9"/>
<dbReference type="InterPro" id="IPR029058">
    <property type="entry name" value="AB_hydrolase_fold"/>
</dbReference>
<feature type="signal peptide" evidence="1">
    <location>
        <begin position="1"/>
        <end position="20"/>
    </location>
</feature>
<keyword evidence="4" id="KW-1185">Reference proteome</keyword>
<dbReference type="OrthoDB" id="1743579at2759"/>
<dbReference type="STRING" id="231916.A0A409YKC9"/>
<evidence type="ECO:0000256" key="1">
    <source>
        <dbReference type="SAM" id="SignalP"/>
    </source>
</evidence>
<dbReference type="PANTHER" id="PTHR43139">
    <property type="entry name" value="SI:DKEY-122A22.2"/>
    <property type="match status" value="1"/>
</dbReference>
<evidence type="ECO:0000313" key="3">
    <source>
        <dbReference type="EMBL" id="PPR03475.1"/>
    </source>
</evidence>
<comment type="caution">
    <text evidence="3">The sequence shown here is derived from an EMBL/GenBank/DDBJ whole genome shotgun (WGS) entry which is preliminary data.</text>
</comment>
<organism evidence="3 4">
    <name type="scientific">Gymnopilus dilepis</name>
    <dbReference type="NCBI Taxonomy" id="231916"/>
    <lineage>
        <taxon>Eukaryota</taxon>
        <taxon>Fungi</taxon>
        <taxon>Dikarya</taxon>
        <taxon>Basidiomycota</taxon>
        <taxon>Agaricomycotina</taxon>
        <taxon>Agaricomycetes</taxon>
        <taxon>Agaricomycetidae</taxon>
        <taxon>Agaricales</taxon>
        <taxon>Agaricineae</taxon>
        <taxon>Hymenogastraceae</taxon>
        <taxon>Gymnopilus</taxon>
    </lineage>
</organism>
<feature type="chain" id="PRO_5019512961" description="AB hydrolase-1 domain-containing protein" evidence="1">
    <location>
        <begin position="21"/>
        <end position="374"/>
    </location>
</feature>
<dbReference type="AlphaFoldDB" id="A0A409YKC9"/>
<keyword evidence="1" id="KW-0732">Signal</keyword>
<gene>
    <name evidence="3" type="ORF">CVT26_007881</name>
</gene>
<dbReference type="InterPro" id="IPR000073">
    <property type="entry name" value="AB_hydrolase_1"/>
</dbReference>
<dbReference type="Pfam" id="PF12697">
    <property type="entry name" value="Abhydrolase_6"/>
    <property type="match status" value="1"/>
</dbReference>